<dbReference type="PANTHER" id="PTHR46005:SF4">
    <property type="entry name" value="RHO GTPASE-ACTIVATING PROTEIN 190"/>
    <property type="match status" value="1"/>
</dbReference>
<dbReference type="InterPro" id="IPR036517">
    <property type="entry name" value="FF_domain_sf"/>
</dbReference>
<dbReference type="Gene3D" id="1.10.10.440">
    <property type="entry name" value="FF domain"/>
    <property type="match status" value="1"/>
</dbReference>
<feature type="compositionally biased region" description="Polar residues" evidence="1">
    <location>
        <begin position="1904"/>
        <end position="1918"/>
    </location>
</feature>
<feature type="region of interest" description="Disordered" evidence="1">
    <location>
        <begin position="1531"/>
        <end position="1606"/>
    </location>
</feature>
<feature type="region of interest" description="Disordered" evidence="1">
    <location>
        <begin position="551"/>
        <end position="577"/>
    </location>
</feature>
<dbReference type="CDD" id="cd00882">
    <property type="entry name" value="Ras_like_GTPase"/>
    <property type="match status" value="1"/>
</dbReference>
<dbReference type="PRINTS" id="PR00449">
    <property type="entry name" value="RASTRNSFRMNG"/>
</dbReference>
<evidence type="ECO:0000259" key="2">
    <source>
        <dbReference type="Pfam" id="PF16512"/>
    </source>
</evidence>
<dbReference type="SUPFAM" id="SSF52540">
    <property type="entry name" value="P-loop containing nucleoside triphosphate hydrolases"/>
    <property type="match status" value="1"/>
</dbReference>
<dbReference type="Gene3D" id="3.40.50.300">
    <property type="entry name" value="P-loop containing nucleotide triphosphate hydrolases"/>
    <property type="match status" value="1"/>
</dbReference>
<dbReference type="GO" id="GO:0005829">
    <property type="term" value="C:cytosol"/>
    <property type="evidence" value="ECO:0007669"/>
    <property type="project" value="TreeGrafter"/>
</dbReference>
<comment type="caution">
    <text evidence="3">The sequence shown here is derived from an EMBL/GenBank/DDBJ whole genome shotgun (WGS) entry which is preliminary data.</text>
</comment>
<keyword evidence="4" id="KW-1185">Reference proteome</keyword>
<dbReference type="GO" id="GO:0005096">
    <property type="term" value="F:GTPase activator activity"/>
    <property type="evidence" value="ECO:0007669"/>
    <property type="project" value="TreeGrafter"/>
</dbReference>
<gene>
    <name evidence="3" type="ORF">P879_02088</name>
</gene>
<accession>A0A8T0DSA4</accession>
<dbReference type="InterPro" id="IPR032835">
    <property type="entry name" value="RhoGAP-FF1"/>
</dbReference>
<dbReference type="InterPro" id="IPR027417">
    <property type="entry name" value="P-loop_NTPase"/>
</dbReference>
<feature type="compositionally biased region" description="Low complexity" evidence="1">
    <location>
        <begin position="1552"/>
        <end position="1563"/>
    </location>
</feature>
<sequence length="2092" mass="229160">MPNSSQVPHVSATKTYNISVVGPPNSGKSCICNRFALPHPDFYRQEHLSVLSTADYESEVVNCDNWLYWGCVSRQVDDFTVNFRIIEQTEFLNDSTFQPFVSGRRFSDAPLDYVQRSSVVRLSSKNKLRYICKEQLGQENIYEKEYLPSGDIEVNGFILVYDNNARSRKPPNTRNVVQRQIKLYEFLALLVKLKKPIVLAVSKCEASPQEPCEDLSLILQKYSEFRRIPLIETSAHQNVNIEQTFLTLVKLIDKPRTVKLRPLRYSDAIRMRKSEVEYASSAFKKLLSHAPPEFLESWEGFMKRYSQQGDVVTFINLVGTDVARREFNQHIADHENVRRRNNFDRVKKVLASFLPNLDPVRDKPLDEVAQYIRKQEQFALYFREACPDNASDQLADTCEPRTRRQTKREDNRIPYDFLIRPQHEQLQDSPLQLYINELVLSERRHFEQARFETALFARFLLDSADPTTPKESCVDGTTHILPGQPISDVQHILRMVQLPDSTDEQIALVYKHFQNELRVRAREDFLDLLMERTDLFIQTVQTYINHLRESASASGQLRSSPSDSSVKSSLHDSPDTVSAVSVPKSAVSASDYRTCSENLSHVLMFAAPPRGVKETHLHWMDNLLSHDWRYQAMTYLPSERQTLMISHFNMLLPVSSTVPCTGIQNVKNTAADSKVPRRYSSVQSSNSDFSGWASLTDPRAVHPANLPGSDLLHQDLCSQFCPTVSWGGCVDKLLKQLAYRHLTISPHCLEPELDHSTRLGCRTTSIHLRSIYPFTDSYRSNKPVHLCIAIACVCSDLLAAEAVIHLLACSGFSISSSLSPRHRVSKAVSFDGGSSDASSHADSTYPPMQPLIVSASWPLPTGRLPAVRFTHYSDTTDGSDAAELITANQPIPDGQVHANVMSVHRLLNHLITATNCVGPHCSTSRLTSNFAAPTNLNQSTCPYYHGYIFIVTVPPGQKPSITSSASMTNTTVTALDRNCGLAESCKPLSSLSSFDVDNEGDDSVQTPRPSSVPLFFTHSLDDDNPFSTDSKTADHGKDCSFCSDPPCTCCSLFEVGADCDAYACSCESCCDCMVMGTSVGSHAYRDTEVDDRTSRLHRSPNDPTPSSIAYRPRSWKARISAVRSALSLLPKDTPHLVLLTEQAATEHFGGKPVTTTKPMIYPAPRLLYQTHCAPTSSVDCSSSGTEVKPPTADSCELDSFVVNSFKPSDRSSLDWMPAGTNILDHVINFLSDCWRESIVSTGSDLLQTGSVATSGQFVHICKPQTSLQTVEKPNVSKPSRPIFSGKVTNSKASCVEKSTSSTPFLFAASATGRRAMQTANQALKKLSANARRHQVCSSSSVTAASGVFPIYSSSGKNSSIVTSPVDPSATYSTLSSSPSQTITAHSTKSFSPISNPPVDSCSHSATVAAKNLGSTVLAAVRTSAVSQPKLHTSTDQNGTLGWTTGPHKINLRNSSVESSKPAPLFGLPTTAAFCKSRLRASIDRTYAIRRGLLRGSRSMRSRCSVPDCTLLSQADSYSPLSVSNRTLSSNTLVPCAPVRPKDSDSPHVIPISGSDSGDSNVDSNRPDLASLSSGETSLVLNSVGEQSASSQREAPDEGIPFSPPSPEIVTDVVLESQALTNAAFTSPTDFALEPSKLDRLHDRPERVLAFRSSSPLANSNQSTGYDVESIYEDLDLPWPKCGNESQEEAGQECTPMCTHANFPNPLSQRSVSTSSEDHVYWDPIDCIGPACLERHRCAMTVQRRLVDSGLDTIQFNHDYMEKIAVVSKTDSLVAGAAVRLRRERHRSFSTPEGCTSAISAAGPSKLGSDTLQAYDCAPSLSNLVGGAANQLFTGSINSRHQCELFKPTTFISSGSDSSGVPTTMSCCSLAACPSSSSQRLFSAPAQSSCGTSISSPPSGVFSEGTCSDQGGRTNDNPLTDVSSAELFAPRPLPRLHHHHLWHHIHCAHYNRHRTPLERVSLGSDRCVTLTPVSSCKSESHHPPAHPIHTSPRCNSSATVCDSTVHPQAFGKSGGITFPGFKNRPLFTSGVKAGVPNSIFDSTDRCTQPVESVRPVFIDPSDFPTHPPTAHAVNFPSLVKTSQCSPFMNNTPV</sequence>
<dbReference type="GO" id="GO:0050770">
    <property type="term" value="P:regulation of axonogenesis"/>
    <property type="evidence" value="ECO:0007669"/>
    <property type="project" value="TreeGrafter"/>
</dbReference>
<dbReference type="PANTHER" id="PTHR46005">
    <property type="entry name" value="RHO GTPASE-ACTIVATING PROTEIN 190"/>
    <property type="match status" value="1"/>
</dbReference>
<protein>
    <recommendedName>
        <fullName evidence="2">Rho GTPase-activating protein FF domain-containing protein</fullName>
    </recommendedName>
</protein>
<evidence type="ECO:0000256" key="1">
    <source>
        <dbReference type="SAM" id="MobiDB-lite"/>
    </source>
</evidence>
<dbReference type="OrthoDB" id="9994905at2759"/>
<feature type="region of interest" description="Disordered" evidence="1">
    <location>
        <begin position="1362"/>
        <end position="1389"/>
    </location>
</feature>
<feature type="region of interest" description="Disordered" evidence="1">
    <location>
        <begin position="1892"/>
        <end position="1918"/>
    </location>
</feature>
<evidence type="ECO:0000313" key="4">
    <source>
        <dbReference type="Proteomes" id="UP000699462"/>
    </source>
</evidence>
<organism evidence="3 4">
    <name type="scientific">Paragonimus westermani</name>
    <dbReference type="NCBI Taxonomy" id="34504"/>
    <lineage>
        <taxon>Eukaryota</taxon>
        <taxon>Metazoa</taxon>
        <taxon>Spiralia</taxon>
        <taxon>Lophotrochozoa</taxon>
        <taxon>Platyhelminthes</taxon>
        <taxon>Trematoda</taxon>
        <taxon>Digenea</taxon>
        <taxon>Plagiorchiida</taxon>
        <taxon>Troglotremata</taxon>
        <taxon>Troglotrematidae</taxon>
        <taxon>Paragonimus</taxon>
    </lineage>
</organism>
<proteinExistence type="predicted"/>
<dbReference type="GO" id="GO:0007266">
    <property type="term" value="P:Rho protein signal transduction"/>
    <property type="evidence" value="ECO:0007669"/>
    <property type="project" value="TreeGrafter"/>
</dbReference>
<feature type="compositionally biased region" description="Low complexity" evidence="1">
    <location>
        <begin position="1368"/>
        <end position="1383"/>
    </location>
</feature>
<evidence type="ECO:0000313" key="3">
    <source>
        <dbReference type="EMBL" id="KAF8570795.1"/>
    </source>
</evidence>
<dbReference type="Proteomes" id="UP000699462">
    <property type="component" value="Unassembled WGS sequence"/>
</dbReference>
<dbReference type="InterPro" id="IPR051978">
    <property type="entry name" value="Rho-GAP_domain"/>
</dbReference>
<feature type="region of interest" description="Disordered" evidence="1">
    <location>
        <begin position="1090"/>
        <end position="1109"/>
    </location>
</feature>
<dbReference type="GO" id="GO:0008361">
    <property type="term" value="P:regulation of cell size"/>
    <property type="evidence" value="ECO:0007669"/>
    <property type="project" value="TreeGrafter"/>
</dbReference>
<feature type="non-terminal residue" evidence="3">
    <location>
        <position position="1"/>
    </location>
</feature>
<reference evidence="3 4" key="1">
    <citation type="submission" date="2019-07" db="EMBL/GenBank/DDBJ databases">
        <title>Annotation for the trematode Paragonimus westermani.</title>
        <authorList>
            <person name="Choi Y.-J."/>
        </authorList>
    </citation>
    <scope>NUCLEOTIDE SEQUENCE [LARGE SCALE GENOMIC DNA]</scope>
    <source>
        <strain evidence="3">180907_Pwestermani</strain>
    </source>
</reference>
<feature type="compositionally biased region" description="Low complexity" evidence="1">
    <location>
        <begin position="559"/>
        <end position="568"/>
    </location>
</feature>
<name>A0A8T0DSA4_9TREM</name>
<dbReference type="Pfam" id="PF16512">
    <property type="entry name" value="RhoGAP-FF1"/>
    <property type="match status" value="1"/>
</dbReference>
<feature type="domain" description="Rho GTPase-activating protein FF" evidence="2">
    <location>
        <begin position="267"/>
        <end position="333"/>
    </location>
</feature>
<dbReference type="EMBL" id="JTDF01000906">
    <property type="protein sequence ID" value="KAF8570795.1"/>
    <property type="molecule type" value="Genomic_DNA"/>
</dbReference>
<feature type="compositionally biased region" description="Polar residues" evidence="1">
    <location>
        <begin position="1570"/>
        <end position="1592"/>
    </location>
</feature>